<name>A0ABU6NVE5_9BACI</name>
<dbReference type="CDD" id="cd01949">
    <property type="entry name" value="GGDEF"/>
    <property type="match status" value="1"/>
</dbReference>
<dbReference type="GeneID" id="301139230"/>
<keyword evidence="3" id="KW-0808">Transferase</keyword>
<feature type="transmembrane region" description="Helical" evidence="1">
    <location>
        <begin position="146"/>
        <end position="166"/>
    </location>
</feature>
<dbReference type="NCBIfam" id="TIGR00254">
    <property type="entry name" value="GGDEF"/>
    <property type="match status" value="1"/>
</dbReference>
<proteinExistence type="predicted"/>
<accession>A0ABU6NVE5</accession>
<keyword evidence="1" id="KW-0472">Membrane</keyword>
<dbReference type="Proteomes" id="UP001342826">
    <property type="component" value="Unassembled WGS sequence"/>
</dbReference>
<dbReference type="EMBL" id="JARTFS010000002">
    <property type="protein sequence ID" value="MED4400337.1"/>
    <property type="molecule type" value="Genomic_DNA"/>
</dbReference>
<dbReference type="Pfam" id="PF00990">
    <property type="entry name" value="GGDEF"/>
    <property type="match status" value="1"/>
</dbReference>
<dbReference type="RefSeq" id="WP_066224441.1">
    <property type="nucleotide sequence ID" value="NZ_JARTFS010000002.1"/>
</dbReference>
<organism evidence="3 4">
    <name type="scientific">Metabacillus fastidiosus</name>
    <dbReference type="NCBI Taxonomy" id="1458"/>
    <lineage>
        <taxon>Bacteria</taxon>
        <taxon>Bacillati</taxon>
        <taxon>Bacillota</taxon>
        <taxon>Bacilli</taxon>
        <taxon>Bacillales</taxon>
        <taxon>Bacillaceae</taxon>
        <taxon>Metabacillus</taxon>
    </lineage>
</organism>
<protein>
    <submittedName>
        <fullName evidence="3">GGDEF domain-containing protein</fullName>
        <ecNumber evidence="3">2.7.7.65</ecNumber>
    </submittedName>
</protein>
<dbReference type="SMART" id="SM00267">
    <property type="entry name" value="GGDEF"/>
    <property type="match status" value="1"/>
</dbReference>
<dbReference type="PROSITE" id="PS50887">
    <property type="entry name" value="GGDEF"/>
    <property type="match status" value="1"/>
</dbReference>
<dbReference type="PANTHER" id="PTHR45138">
    <property type="entry name" value="REGULATORY COMPONENTS OF SENSORY TRANSDUCTION SYSTEM"/>
    <property type="match status" value="1"/>
</dbReference>
<dbReference type="EC" id="2.7.7.65" evidence="3"/>
<dbReference type="InterPro" id="IPR029787">
    <property type="entry name" value="Nucleotide_cyclase"/>
</dbReference>
<comment type="caution">
    <text evidence="3">The sequence shown here is derived from an EMBL/GenBank/DDBJ whole genome shotgun (WGS) entry which is preliminary data.</text>
</comment>
<dbReference type="GO" id="GO:0052621">
    <property type="term" value="F:diguanylate cyclase activity"/>
    <property type="evidence" value="ECO:0007669"/>
    <property type="project" value="UniProtKB-EC"/>
</dbReference>
<reference evidence="3 4" key="1">
    <citation type="submission" date="2023-03" db="EMBL/GenBank/DDBJ databases">
        <title>Bacillus Genome Sequencing.</title>
        <authorList>
            <person name="Dunlap C."/>
        </authorList>
    </citation>
    <scope>NUCLEOTIDE SEQUENCE [LARGE SCALE GENOMIC DNA]</scope>
    <source>
        <strain evidence="3 4">NRS-1717</strain>
    </source>
</reference>
<feature type="transmembrane region" description="Helical" evidence="1">
    <location>
        <begin position="69"/>
        <end position="88"/>
    </location>
</feature>
<keyword evidence="4" id="KW-1185">Reference proteome</keyword>
<feature type="transmembrane region" description="Helical" evidence="1">
    <location>
        <begin position="37"/>
        <end position="57"/>
    </location>
</feature>
<gene>
    <name evidence="3" type="ORF">P9271_03050</name>
</gene>
<keyword evidence="1" id="KW-0812">Transmembrane</keyword>
<feature type="transmembrane region" description="Helical" evidence="1">
    <location>
        <begin position="172"/>
        <end position="191"/>
    </location>
</feature>
<sequence length="349" mass="39027">MFANQLYLLPLSFSMIVVLLMAVMVINLYLKTRKRPYLIGAAAFVLALIPVVSVSFSSIKGDVVLTSPLISLLLVSLTLVQGGVYHLYSSKKKKELLVFLSTIILIFIFGMTSNKFISVIPYILIIAFSIMSYYRLMKDINNRMHYLLTLSFTFLSGIFGALAVVFNSSICAFMFSSFLTMAFIIQFLMFFERIVDLMQAASYTSITDPLTGLFNRRFYTKLVEQKGEKGYIGVIFCDIDNFKKLNDTHGHKKGDEVLKQVAWIVQETVSGKGIGGRYGGEEIVLLIDQEHVDIAAVAEKIRSRVEKESIVTLSIGYATNDGITPSETINKADKFMYQAKNSGKNKVCG</sequence>
<keyword evidence="1" id="KW-1133">Transmembrane helix</keyword>
<keyword evidence="3" id="KW-0548">Nucleotidyltransferase</keyword>
<feature type="transmembrane region" description="Helical" evidence="1">
    <location>
        <begin position="6"/>
        <end position="30"/>
    </location>
</feature>
<feature type="domain" description="GGDEF" evidence="2">
    <location>
        <begin position="230"/>
        <end position="349"/>
    </location>
</feature>
<dbReference type="InterPro" id="IPR000160">
    <property type="entry name" value="GGDEF_dom"/>
</dbReference>
<feature type="transmembrane region" description="Helical" evidence="1">
    <location>
        <begin position="117"/>
        <end position="134"/>
    </location>
</feature>
<evidence type="ECO:0000259" key="2">
    <source>
        <dbReference type="PROSITE" id="PS50887"/>
    </source>
</evidence>
<evidence type="ECO:0000313" key="3">
    <source>
        <dbReference type="EMBL" id="MED4400337.1"/>
    </source>
</evidence>
<dbReference type="PANTHER" id="PTHR45138:SF9">
    <property type="entry name" value="DIGUANYLATE CYCLASE DGCM-RELATED"/>
    <property type="match status" value="1"/>
</dbReference>
<feature type="transmembrane region" description="Helical" evidence="1">
    <location>
        <begin position="95"/>
        <end position="111"/>
    </location>
</feature>
<evidence type="ECO:0000313" key="4">
    <source>
        <dbReference type="Proteomes" id="UP001342826"/>
    </source>
</evidence>
<evidence type="ECO:0000256" key="1">
    <source>
        <dbReference type="SAM" id="Phobius"/>
    </source>
</evidence>
<dbReference type="InterPro" id="IPR043128">
    <property type="entry name" value="Rev_trsase/Diguanyl_cyclase"/>
</dbReference>
<dbReference type="InterPro" id="IPR050469">
    <property type="entry name" value="Diguanylate_Cyclase"/>
</dbReference>
<dbReference type="Gene3D" id="3.30.70.270">
    <property type="match status" value="1"/>
</dbReference>
<dbReference type="SUPFAM" id="SSF55073">
    <property type="entry name" value="Nucleotide cyclase"/>
    <property type="match status" value="1"/>
</dbReference>